<protein>
    <recommendedName>
        <fullName evidence="1">5-oxoprolinase subunit A</fullName>
        <shortName evidence="1">5-OPase subunit A</shortName>
        <ecNumber evidence="1">3.5.2.9</ecNumber>
    </recommendedName>
    <alternativeName>
        <fullName evidence="1">5-oxoprolinase (ATP-hydrolyzing) subunit A</fullName>
    </alternativeName>
</protein>
<dbReference type="CDD" id="cd10787">
    <property type="entry name" value="LamB_YcsF_like"/>
    <property type="match status" value="1"/>
</dbReference>
<dbReference type="HAMAP" id="MF_00691">
    <property type="entry name" value="PxpA"/>
    <property type="match status" value="1"/>
</dbReference>
<gene>
    <name evidence="1" type="primary">pxpA</name>
    <name evidence="2" type="ORF">QO011_007620</name>
</gene>
<comment type="function">
    <text evidence="1">Catalyzes the cleavage of 5-oxoproline to form L-glutamate coupled to the hydrolysis of ATP to ADP and inorganic phosphate.</text>
</comment>
<dbReference type="NCBIfam" id="NF003816">
    <property type="entry name" value="PRK05406.1-5"/>
    <property type="match status" value="1"/>
</dbReference>
<dbReference type="Proteomes" id="UP001242480">
    <property type="component" value="Unassembled WGS sequence"/>
</dbReference>
<dbReference type="Pfam" id="PF03746">
    <property type="entry name" value="LamB_YcsF"/>
    <property type="match status" value="1"/>
</dbReference>
<dbReference type="InterPro" id="IPR005501">
    <property type="entry name" value="LamB/YcsF/PxpA-like"/>
</dbReference>
<name>A0ABU0JJW7_9HYPH</name>
<dbReference type="InterPro" id="IPR011330">
    <property type="entry name" value="Glyco_hydro/deAcase_b/a-brl"/>
</dbReference>
<accession>A0ABU0JJW7</accession>
<dbReference type="RefSeq" id="WP_307284432.1">
    <property type="nucleotide sequence ID" value="NZ_JAUSVX010000024.1"/>
</dbReference>
<dbReference type="SUPFAM" id="SSF88713">
    <property type="entry name" value="Glycoside hydrolase/deacetylase"/>
    <property type="match status" value="1"/>
</dbReference>
<keyword evidence="3" id="KW-1185">Reference proteome</keyword>
<keyword evidence="1" id="KW-0547">Nucleotide-binding</keyword>
<dbReference type="Gene3D" id="3.20.20.370">
    <property type="entry name" value="Glycoside hydrolase/deacetylase"/>
    <property type="match status" value="1"/>
</dbReference>
<comment type="catalytic activity">
    <reaction evidence="1">
        <text>5-oxo-L-proline + ATP + 2 H2O = L-glutamate + ADP + phosphate + H(+)</text>
        <dbReference type="Rhea" id="RHEA:10348"/>
        <dbReference type="ChEBI" id="CHEBI:15377"/>
        <dbReference type="ChEBI" id="CHEBI:15378"/>
        <dbReference type="ChEBI" id="CHEBI:29985"/>
        <dbReference type="ChEBI" id="CHEBI:30616"/>
        <dbReference type="ChEBI" id="CHEBI:43474"/>
        <dbReference type="ChEBI" id="CHEBI:58402"/>
        <dbReference type="ChEBI" id="CHEBI:456216"/>
        <dbReference type="EC" id="3.5.2.9"/>
    </reaction>
</comment>
<keyword evidence="1" id="KW-0067">ATP-binding</keyword>
<organism evidence="2 3">
    <name type="scientific">Labrys wisconsinensis</name>
    <dbReference type="NCBI Taxonomy" id="425677"/>
    <lineage>
        <taxon>Bacteria</taxon>
        <taxon>Pseudomonadati</taxon>
        <taxon>Pseudomonadota</taxon>
        <taxon>Alphaproteobacteria</taxon>
        <taxon>Hyphomicrobiales</taxon>
        <taxon>Xanthobacteraceae</taxon>
        <taxon>Labrys</taxon>
    </lineage>
</organism>
<comment type="subunit">
    <text evidence="1">Forms a complex composed of PxpA, PxpB and PxpC.</text>
</comment>
<dbReference type="EC" id="3.5.2.9" evidence="1"/>
<evidence type="ECO:0000313" key="2">
    <source>
        <dbReference type="EMBL" id="MDQ0474579.1"/>
    </source>
</evidence>
<sequence length="256" mass="26987">MTRIDLNSDLGESFGVYTLGNDEAMLEIVTSANVACGFHAGDPLVMAETIERAGRNGVAVGAHPSFLDLWGFGRRPILGERPADIEKHVIYQIGALQALAQAAGTSLQHVKTHGSLGNMAAEDDDLALAVARAIKAVDPGLIFIVMPGLATERAAEAVGLRLAREVYADRAYADNGNLVSRKLDGAVIHDADAAAERVLRMVEANEIVTAGGRRMPVSIDTVCVHGDTPGAVGMARRIRDRLAAAGLTIAPFGTWL</sequence>
<dbReference type="NCBIfam" id="NF003814">
    <property type="entry name" value="PRK05406.1-3"/>
    <property type="match status" value="1"/>
</dbReference>
<evidence type="ECO:0000256" key="1">
    <source>
        <dbReference type="HAMAP-Rule" id="MF_00691"/>
    </source>
</evidence>
<dbReference type="EMBL" id="JAUSVX010000024">
    <property type="protein sequence ID" value="MDQ0474579.1"/>
    <property type="molecule type" value="Genomic_DNA"/>
</dbReference>
<reference evidence="2 3" key="1">
    <citation type="submission" date="2023-07" db="EMBL/GenBank/DDBJ databases">
        <title>Genomic Encyclopedia of Type Strains, Phase IV (KMG-IV): sequencing the most valuable type-strain genomes for metagenomic binning, comparative biology and taxonomic classification.</title>
        <authorList>
            <person name="Goeker M."/>
        </authorList>
    </citation>
    <scope>NUCLEOTIDE SEQUENCE [LARGE SCALE GENOMIC DNA]</scope>
    <source>
        <strain evidence="2 3">DSM 19619</strain>
    </source>
</reference>
<dbReference type="PANTHER" id="PTHR30292:SF0">
    <property type="entry name" value="5-OXOPROLINASE SUBUNIT A"/>
    <property type="match status" value="1"/>
</dbReference>
<comment type="similarity">
    <text evidence="1">Belongs to the LamB/PxpA family.</text>
</comment>
<evidence type="ECO:0000313" key="3">
    <source>
        <dbReference type="Proteomes" id="UP001242480"/>
    </source>
</evidence>
<dbReference type="PANTHER" id="PTHR30292">
    <property type="entry name" value="UNCHARACTERIZED PROTEIN YBGL-RELATED"/>
    <property type="match status" value="1"/>
</dbReference>
<comment type="caution">
    <text evidence="2">The sequence shown here is derived from an EMBL/GenBank/DDBJ whole genome shotgun (WGS) entry which is preliminary data.</text>
</comment>
<proteinExistence type="inferred from homology"/>
<keyword evidence="1" id="KW-0378">Hydrolase</keyword>